<comment type="caution">
    <text evidence="2">The sequence shown here is derived from an EMBL/GenBank/DDBJ whole genome shotgun (WGS) entry which is preliminary data.</text>
</comment>
<dbReference type="EMBL" id="JBJUIK010000004">
    <property type="protein sequence ID" value="KAL3529507.1"/>
    <property type="molecule type" value="Genomic_DNA"/>
</dbReference>
<accession>A0ABD3AFG8</accession>
<proteinExistence type="predicted"/>
<dbReference type="Proteomes" id="UP001630127">
    <property type="component" value="Unassembled WGS sequence"/>
</dbReference>
<sequence length="122" mass="13894">MDYHCLGAGHYANKCPNKRVPFMQGNEVVSKGSEDEDDTMPKLEIPSDDEDYEQEDLSQIPTLIVLWAFTLRPRMTKMRYNEFKDVFPEEISLAYCLPGVLSTKLILSLARSSITNPPIKPI</sequence>
<protein>
    <recommendedName>
        <fullName evidence="4">CCHC-type domain-containing protein</fullName>
    </recommendedName>
</protein>
<feature type="region of interest" description="Disordered" evidence="1">
    <location>
        <begin position="27"/>
        <end position="52"/>
    </location>
</feature>
<evidence type="ECO:0008006" key="4">
    <source>
        <dbReference type="Google" id="ProtNLM"/>
    </source>
</evidence>
<dbReference type="AlphaFoldDB" id="A0ABD3AFG8"/>
<gene>
    <name evidence="2" type="ORF">ACH5RR_008829</name>
</gene>
<reference evidence="2 3" key="1">
    <citation type="submission" date="2024-11" db="EMBL/GenBank/DDBJ databases">
        <title>A near-complete genome assembly of Cinchona calisaya.</title>
        <authorList>
            <person name="Lian D.C."/>
            <person name="Zhao X.W."/>
            <person name="Wei L."/>
        </authorList>
    </citation>
    <scope>NUCLEOTIDE SEQUENCE [LARGE SCALE GENOMIC DNA]</scope>
    <source>
        <tissue evidence="2">Nenye</tissue>
    </source>
</reference>
<evidence type="ECO:0000313" key="3">
    <source>
        <dbReference type="Proteomes" id="UP001630127"/>
    </source>
</evidence>
<evidence type="ECO:0000256" key="1">
    <source>
        <dbReference type="SAM" id="MobiDB-lite"/>
    </source>
</evidence>
<keyword evidence="3" id="KW-1185">Reference proteome</keyword>
<organism evidence="2 3">
    <name type="scientific">Cinchona calisaya</name>
    <dbReference type="NCBI Taxonomy" id="153742"/>
    <lineage>
        <taxon>Eukaryota</taxon>
        <taxon>Viridiplantae</taxon>
        <taxon>Streptophyta</taxon>
        <taxon>Embryophyta</taxon>
        <taxon>Tracheophyta</taxon>
        <taxon>Spermatophyta</taxon>
        <taxon>Magnoliopsida</taxon>
        <taxon>eudicotyledons</taxon>
        <taxon>Gunneridae</taxon>
        <taxon>Pentapetalae</taxon>
        <taxon>asterids</taxon>
        <taxon>lamiids</taxon>
        <taxon>Gentianales</taxon>
        <taxon>Rubiaceae</taxon>
        <taxon>Cinchonoideae</taxon>
        <taxon>Cinchoneae</taxon>
        <taxon>Cinchona</taxon>
    </lineage>
</organism>
<name>A0ABD3AFG8_9GENT</name>
<evidence type="ECO:0000313" key="2">
    <source>
        <dbReference type="EMBL" id="KAL3529507.1"/>
    </source>
</evidence>